<dbReference type="Proteomes" id="UP000069272">
    <property type="component" value="Chromosome 2L"/>
</dbReference>
<evidence type="ECO:0000313" key="2">
    <source>
        <dbReference type="Proteomes" id="UP000069272"/>
    </source>
</evidence>
<organism evidence="1 2">
    <name type="scientific">Anopheles albimanus</name>
    <name type="common">New world malaria mosquito</name>
    <dbReference type="NCBI Taxonomy" id="7167"/>
    <lineage>
        <taxon>Eukaryota</taxon>
        <taxon>Metazoa</taxon>
        <taxon>Ecdysozoa</taxon>
        <taxon>Arthropoda</taxon>
        <taxon>Hexapoda</taxon>
        <taxon>Insecta</taxon>
        <taxon>Pterygota</taxon>
        <taxon>Neoptera</taxon>
        <taxon>Endopterygota</taxon>
        <taxon>Diptera</taxon>
        <taxon>Nematocera</taxon>
        <taxon>Culicoidea</taxon>
        <taxon>Culicidae</taxon>
        <taxon>Anophelinae</taxon>
        <taxon>Anopheles</taxon>
    </lineage>
</organism>
<dbReference type="AlphaFoldDB" id="A0A182FWY9"/>
<proteinExistence type="predicted"/>
<dbReference type="EnsemblMetazoa" id="AALB014172-RA">
    <property type="protein sequence ID" value="AALB014172-PA"/>
    <property type="gene ID" value="AALB014172"/>
</dbReference>
<keyword evidence="2" id="KW-1185">Reference proteome</keyword>
<reference evidence="1 2" key="1">
    <citation type="journal article" date="2017" name="G3 (Bethesda)">
        <title>The Physical Genome Mapping of Anopheles albimanus Corrected Scaffold Misassemblies and Identified Interarm Rearrangements in Genus Anopheles.</title>
        <authorList>
            <person name="Artemov G.N."/>
            <person name="Peery A.N."/>
            <person name="Jiang X."/>
            <person name="Tu Z."/>
            <person name="Stegniy V.N."/>
            <person name="Sharakhova M.V."/>
            <person name="Sharakhov I.V."/>
        </authorList>
    </citation>
    <scope>NUCLEOTIDE SEQUENCE [LARGE SCALE GENOMIC DNA]</scope>
    <source>
        <strain evidence="1 2">ALBI9_A</strain>
    </source>
</reference>
<name>A0A182FWY9_ANOAL</name>
<protein>
    <submittedName>
        <fullName evidence="1">Uncharacterized protein</fullName>
    </submittedName>
</protein>
<reference evidence="1" key="2">
    <citation type="submission" date="2022-08" db="UniProtKB">
        <authorList>
            <consortium name="EnsemblMetazoa"/>
        </authorList>
    </citation>
    <scope>IDENTIFICATION</scope>
    <source>
        <strain evidence="1">STECLA/ALBI9_A</strain>
    </source>
</reference>
<evidence type="ECO:0000313" key="1">
    <source>
        <dbReference type="EnsemblMetazoa" id="AALB014172-PA"/>
    </source>
</evidence>
<dbReference type="VEuPathDB" id="VectorBase:AALB014172"/>
<sequence length="91" mass="9596">MKFTFALLAVVALLVAAVSCQEEDVERQRRRPRIKIGKTLGHIQQGIEIGQQVACLVPGTDVPCPLPGSGFPPPPPLSPLPGPGPQIPLGK</sequence>
<dbReference type="PROSITE" id="PS51257">
    <property type="entry name" value="PROKAR_LIPOPROTEIN"/>
    <property type="match status" value="1"/>
</dbReference>
<accession>A0A182FWY9</accession>